<keyword evidence="11" id="KW-1185">Reference proteome</keyword>
<feature type="transmembrane region" description="Helical" evidence="8">
    <location>
        <begin position="283"/>
        <end position="299"/>
    </location>
</feature>
<feature type="domain" description="Major facilitator superfamily (MFS) profile" evidence="9">
    <location>
        <begin position="7"/>
        <end position="402"/>
    </location>
</feature>
<comment type="caution">
    <text evidence="10">The sequence shown here is derived from an EMBL/GenBank/DDBJ whole genome shotgun (WGS) entry which is preliminary data.</text>
</comment>
<feature type="transmembrane region" description="Helical" evidence="8">
    <location>
        <begin position="7"/>
        <end position="33"/>
    </location>
</feature>
<name>A0A2P6ASC5_9GAMM</name>
<feature type="transmembrane region" description="Helical" evidence="8">
    <location>
        <begin position="253"/>
        <end position="271"/>
    </location>
</feature>
<evidence type="ECO:0000256" key="7">
    <source>
        <dbReference type="ARBA" id="ARBA00023136"/>
    </source>
</evidence>
<comment type="similarity">
    <text evidence="3">Belongs to the major facilitator superfamily. TCR/Tet family.</text>
</comment>
<sequence length="419" mass="44409">MRQYQASLPFILITVFIDVLGIGLMLPVLPALVGELAGSPEQQSYWYGALLVTFGLAQFLAMPWLGALSDRYGRRPVLLLSIFGLGAAYLITATTDSLLILVLSRLLSGATSASFTVANAYVADITTPAERSKGFGAIGAAFGLGFIAGPMLGGLLAESSLRLPFWVAAGMALLNWLYGWFVLPESLPPERRVPIRLASSANPFAAMKHLSRLEGAAGLVVVYALVLLAQWLMHSTWVLYTSFRFDWTPRDNGIALCLFGLTSALAQGLLLGRLLPKLGENRLLALGLGSSIVASAGYGMAGQPWMLYVLILCNLLAFMVAPLLQGRISRAAPESLQGLTQGALNAIASLSTVIAPLIGTTVLAWVAHLPADDWRLGSTFFISGLLQLAALALVWHCLRAPAVPPAATGAASSGRTHPD</sequence>
<dbReference type="InterPro" id="IPR036259">
    <property type="entry name" value="MFS_trans_sf"/>
</dbReference>
<feature type="transmembrane region" description="Helical" evidence="8">
    <location>
        <begin position="379"/>
        <end position="398"/>
    </location>
</feature>
<keyword evidence="5 8" id="KW-0812">Transmembrane</keyword>
<dbReference type="EMBL" id="PTQZ01000113">
    <property type="protein sequence ID" value="PQA42751.1"/>
    <property type="molecule type" value="Genomic_DNA"/>
</dbReference>
<feature type="transmembrane region" description="Helical" evidence="8">
    <location>
        <begin position="216"/>
        <end position="233"/>
    </location>
</feature>
<protein>
    <submittedName>
        <fullName evidence="10">MFS transporter</fullName>
    </submittedName>
</protein>
<dbReference type="PROSITE" id="PS50850">
    <property type="entry name" value="MFS"/>
    <property type="match status" value="1"/>
</dbReference>
<evidence type="ECO:0000256" key="8">
    <source>
        <dbReference type="SAM" id="Phobius"/>
    </source>
</evidence>
<keyword evidence="6 8" id="KW-1133">Transmembrane helix</keyword>
<evidence type="ECO:0000313" key="10">
    <source>
        <dbReference type="EMBL" id="PQA42751.1"/>
    </source>
</evidence>
<evidence type="ECO:0000313" key="11">
    <source>
        <dbReference type="Proteomes" id="UP000243900"/>
    </source>
</evidence>
<reference evidence="11" key="1">
    <citation type="submission" date="2018-02" db="EMBL/GenBank/DDBJ databases">
        <title>Genome sequencing of Solimonas sp. HR-BB.</title>
        <authorList>
            <person name="Lee Y."/>
            <person name="Jeon C.O."/>
        </authorList>
    </citation>
    <scope>NUCLEOTIDE SEQUENCE [LARGE SCALE GENOMIC DNA]</scope>
    <source>
        <strain evidence="11">HR-E</strain>
    </source>
</reference>
<dbReference type="InterPro" id="IPR011701">
    <property type="entry name" value="MFS"/>
</dbReference>
<dbReference type="InterPro" id="IPR005829">
    <property type="entry name" value="Sugar_transporter_CS"/>
</dbReference>
<feature type="transmembrane region" description="Helical" evidence="8">
    <location>
        <begin position="99"/>
        <end position="122"/>
    </location>
</feature>
<gene>
    <name evidence="10" type="ORF">C5O18_05735</name>
</gene>
<feature type="transmembrane region" description="Helical" evidence="8">
    <location>
        <begin position="134"/>
        <end position="157"/>
    </location>
</feature>
<evidence type="ECO:0000256" key="6">
    <source>
        <dbReference type="ARBA" id="ARBA00022989"/>
    </source>
</evidence>
<accession>A0A2P6ASC5</accession>
<dbReference type="PANTHER" id="PTHR23504">
    <property type="entry name" value="MAJOR FACILITATOR SUPERFAMILY DOMAIN-CONTAINING PROTEIN 10"/>
    <property type="match status" value="1"/>
</dbReference>
<keyword evidence="4" id="KW-0813">Transport</keyword>
<dbReference type="InterPro" id="IPR001958">
    <property type="entry name" value="Tet-R_TetA/multi-R_MdtG-like"/>
</dbReference>
<dbReference type="PANTHER" id="PTHR23504:SF15">
    <property type="entry name" value="MAJOR FACILITATOR SUPERFAMILY (MFS) PROFILE DOMAIN-CONTAINING PROTEIN"/>
    <property type="match status" value="1"/>
</dbReference>
<feature type="transmembrane region" description="Helical" evidence="8">
    <location>
        <begin position="305"/>
        <end position="324"/>
    </location>
</feature>
<evidence type="ECO:0000259" key="9">
    <source>
        <dbReference type="PROSITE" id="PS50850"/>
    </source>
</evidence>
<feature type="transmembrane region" description="Helical" evidence="8">
    <location>
        <begin position="77"/>
        <end position="93"/>
    </location>
</feature>
<dbReference type="InterPro" id="IPR020846">
    <property type="entry name" value="MFS_dom"/>
</dbReference>
<evidence type="ECO:0000256" key="3">
    <source>
        <dbReference type="ARBA" id="ARBA00007520"/>
    </source>
</evidence>
<evidence type="ECO:0000256" key="5">
    <source>
        <dbReference type="ARBA" id="ARBA00022692"/>
    </source>
</evidence>
<dbReference type="SUPFAM" id="SSF103473">
    <property type="entry name" value="MFS general substrate transporter"/>
    <property type="match status" value="1"/>
</dbReference>
<evidence type="ECO:0000256" key="4">
    <source>
        <dbReference type="ARBA" id="ARBA00022448"/>
    </source>
</evidence>
<dbReference type="PRINTS" id="PR01035">
    <property type="entry name" value="TCRTETA"/>
</dbReference>
<dbReference type="PROSITE" id="PS00216">
    <property type="entry name" value="SUGAR_TRANSPORT_1"/>
    <property type="match status" value="1"/>
</dbReference>
<proteinExistence type="inferred from homology"/>
<feature type="transmembrane region" description="Helical" evidence="8">
    <location>
        <begin position="163"/>
        <end position="183"/>
    </location>
</feature>
<evidence type="ECO:0000256" key="1">
    <source>
        <dbReference type="ARBA" id="ARBA00003279"/>
    </source>
</evidence>
<dbReference type="GO" id="GO:0016020">
    <property type="term" value="C:membrane"/>
    <property type="evidence" value="ECO:0007669"/>
    <property type="project" value="UniProtKB-SubCell"/>
</dbReference>
<dbReference type="Proteomes" id="UP000243900">
    <property type="component" value="Unassembled WGS sequence"/>
</dbReference>
<organism evidence="10 11">
    <name type="scientific">Amnimonas aquatica</name>
    <dbReference type="NCBI Taxonomy" id="2094561"/>
    <lineage>
        <taxon>Bacteria</taxon>
        <taxon>Pseudomonadati</taxon>
        <taxon>Pseudomonadota</taxon>
        <taxon>Gammaproteobacteria</taxon>
        <taxon>Moraxellales</taxon>
        <taxon>Moraxellaceae</taxon>
        <taxon>Amnimonas</taxon>
    </lineage>
</organism>
<dbReference type="GO" id="GO:0022857">
    <property type="term" value="F:transmembrane transporter activity"/>
    <property type="evidence" value="ECO:0007669"/>
    <property type="project" value="InterPro"/>
</dbReference>
<dbReference type="AlphaFoldDB" id="A0A2P6ASC5"/>
<dbReference type="OrthoDB" id="9764259at2"/>
<keyword evidence="7 8" id="KW-0472">Membrane</keyword>
<feature type="transmembrane region" description="Helical" evidence="8">
    <location>
        <begin position="45"/>
        <end position="65"/>
    </location>
</feature>
<dbReference type="Pfam" id="PF07690">
    <property type="entry name" value="MFS_1"/>
    <property type="match status" value="1"/>
</dbReference>
<feature type="transmembrane region" description="Helical" evidence="8">
    <location>
        <begin position="344"/>
        <end position="367"/>
    </location>
</feature>
<evidence type="ECO:0000256" key="2">
    <source>
        <dbReference type="ARBA" id="ARBA00004141"/>
    </source>
</evidence>
<dbReference type="Gene3D" id="1.20.1250.20">
    <property type="entry name" value="MFS general substrate transporter like domains"/>
    <property type="match status" value="1"/>
</dbReference>
<comment type="function">
    <text evidence="1">Resistance to tetracycline by an active tetracycline efflux. This is an energy-dependent process that decreases the accumulation of the antibiotic in whole cells. This protein functions as a metal-tetracycline/H(+) antiporter.</text>
</comment>
<comment type="subcellular location">
    <subcellularLocation>
        <location evidence="2">Membrane</location>
        <topology evidence="2">Multi-pass membrane protein</topology>
    </subcellularLocation>
</comment>